<dbReference type="STRING" id="86666.SAMN04490247_1418"/>
<evidence type="ECO:0000256" key="2">
    <source>
        <dbReference type="SAM" id="SignalP"/>
    </source>
</evidence>
<organism evidence="4 5">
    <name type="scientific">Salimicrobium halophilum</name>
    <dbReference type="NCBI Taxonomy" id="86666"/>
    <lineage>
        <taxon>Bacteria</taxon>
        <taxon>Bacillati</taxon>
        <taxon>Bacillota</taxon>
        <taxon>Bacilli</taxon>
        <taxon>Bacillales</taxon>
        <taxon>Bacillaceae</taxon>
        <taxon>Salimicrobium</taxon>
    </lineage>
</organism>
<dbReference type="RefSeq" id="WP_176757459.1">
    <property type="nucleotide sequence ID" value="NZ_FNEV01000003.1"/>
</dbReference>
<keyword evidence="5" id="KW-1185">Reference proteome</keyword>
<dbReference type="Pfam" id="PF00395">
    <property type="entry name" value="SLH"/>
    <property type="match status" value="3"/>
</dbReference>
<reference evidence="5" key="1">
    <citation type="submission" date="2016-10" db="EMBL/GenBank/DDBJ databases">
        <authorList>
            <person name="Varghese N."/>
            <person name="Submissions S."/>
        </authorList>
    </citation>
    <scope>NUCLEOTIDE SEQUENCE [LARGE SCALE GENOMIC DNA]</scope>
    <source>
        <strain evidence="5">DSM 4771</strain>
    </source>
</reference>
<dbReference type="Proteomes" id="UP000199225">
    <property type="component" value="Unassembled WGS sequence"/>
</dbReference>
<dbReference type="PANTHER" id="PTHR43308">
    <property type="entry name" value="OUTER MEMBRANE PROTEIN ALPHA-RELATED"/>
    <property type="match status" value="1"/>
</dbReference>
<sequence>MANQRKSYRNVLATAAGAAVVASAMAPGAVAADDHTAADSFPDVAEDMTHYEAINALYQDEIIMGFEDGSYHPYESLTRIQAALMLERAKGLESDGEISYDFEDVPGGYESTVDAVYDAEYFQGSVDGDFDPYEELTREQMAVVLTKAYDLPVGEDVPESDFTDRGESALTQDYIDAVANAGVASGFPDGSFGVGEEIKRMDFAAMLYAAMNYDMDTEVTVADAGTVKDVLGVSWVVDIPLSNLDGATADSMVTLEVDGETIELMYDAEEDSFRNGEVEKSFDKQDLLDAVVMVETEDDDSDEPMDLGAVSDIEGSTTADLLGINKLVDLPLDSLDGATAESDVSIELEDGTTYDIEFDAENDSFRNAEIPSSVTVEALEAATVWVSN</sequence>
<evidence type="ECO:0000313" key="4">
    <source>
        <dbReference type="EMBL" id="SDJ27664.1"/>
    </source>
</evidence>
<dbReference type="PROSITE" id="PS51318">
    <property type="entry name" value="TAT"/>
    <property type="match status" value="1"/>
</dbReference>
<name>A0A1G8SER6_9BACI</name>
<evidence type="ECO:0000313" key="5">
    <source>
        <dbReference type="Proteomes" id="UP000199225"/>
    </source>
</evidence>
<dbReference type="InterPro" id="IPR051465">
    <property type="entry name" value="Cell_Envelope_Struct_Comp"/>
</dbReference>
<dbReference type="PROSITE" id="PS51272">
    <property type="entry name" value="SLH"/>
    <property type="match status" value="2"/>
</dbReference>
<protein>
    <submittedName>
        <fullName evidence="4">S-layer homology domain-containing protein</fullName>
    </submittedName>
</protein>
<dbReference type="InterPro" id="IPR006311">
    <property type="entry name" value="TAT_signal"/>
</dbReference>
<feature type="signal peptide" evidence="2">
    <location>
        <begin position="1"/>
        <end position="31"/>
    </location>
</feature>
<evidence type="ECO:0000259" key="3">
    <source>
        <dbReference type="PROSITE" id="PS51272"/>
    </source>
</evidence>
<keyword evidence="1 2" id="KW-0732">Signal</keyword>
<proteinExistence type="predicted"/>
<dbReference type="EMBL" id="FNEV01000003">
    <property type="protein sequence ID" value="SDJ27664.1"/>
    <property type="molecule type" value="Genomic_DNA"/>
</dbReference>
<dbReference type="InterPro" id="IPR001119">
    <property type="entry name" value="SLH_dom"/>
</dbReference>
<feature type="domain" description="SLH" evidence="3">
    <location>
        <begin position="37"/>
        <end position="100"/>
    </location>
</feature>
<accession>A0A1G8SER6</accession>
<gene>
    <name evidence="4" type="ORF">SAMN04490247_1418</name>
</gene>
<evidence type="ECO:0000256" key="1">
    <source>
        <dbReference type="ARBA" id="ARBA00022729"/>
    </source>
</evidence>
<feature type="domain" description="SLH" evidence="3">
    <location>
        <begin position="158"/>
        <end position="221"/>
    </location>
</feature>
<dbReference type="AlphaFoldDB" id="A0A1G8SER6"/>
<feature type="chain" id="PRO_5011501075" evidence="2">
    <location>
        <begin position="32"/>
        <end position="388"/>
    </location>
</feature>